<evidence type="ECO:0000313" key="3">
    <source>
        <dbReference type="Proteomes" id="UP000093508"/>
    </source>
</evidence>
<evidence type="ECO:0000313" key="1">
    <source>
        <dbReference type="EMBL" id="OCA71079.1"/>
    </source>
</evidence>
<dbReference type="Proteomes" id="UP000184069">
    <property type="component" value="Unassembled WGS sequence"/>
</dbReference>
<dbReference type="PANTHER" id="PTHR37841:SF1">
    <property type="entry name" value="DUF3298 DOMAIN-CONTAINING PROTEIN"/>
    <property type="match status" value="1"/>
</dbReference>
<dbReference type="AlphaFoldDB" id="A0A1M6VCB0"/>
<dbReference type="RefSeq" id="WP_066699816.1">
    <property type="nucleotide sequence ID" value="NZ_FRBM01000001.1"/>
</dbReference>
<name>A0A1M6VCB0_9FLAO</name>
<evidence type="ECO:0000313" key="4">
    <source>
        <dbReference type="Proteomes" id="UP000184069"/>
    </source>
</evidence>
<dbReference type="EMBL" id="FRBM01000001">
    <property type="protein sequence ID" value="SHK79011.1"/>
    <property type="molecule type" value="Genomic_DNA"/>
</dbReference>
<gene>
    <name evidence="1" type="ORF">BBH99_03325</name>
    <name evidence="2" type="ORF">SAMN05444407_101155</name>
</gene>
<reference evidence="1 3" key="1">
    <citation type="submission" date="2016-07" db="EMBL/GenBank/DDBJ databases">
        <authorList>
            <person name="Jeong J.-J."/>
            <person name="Kim D.W."/>
            <person name="Sang M.K."/>
            <person name="Choi I.-G."/>
            <person name="Kim K.D."/>
        </authorList>
    </citation>
    <scope>NUCLEOTIDE SEQUENCE [LARGE SCALE GENOMIC DNA]</scope>
    <source>
        <strain evidence="1 3">C-26</strain>
    </source>
</reference>
<protein>
    <submittedName>
        <fullName evidence="2">WG containing repeat-containing protein</fullName>
    </submittedName>
</protein>
<dbReference type="InterPro" id="IPR032774">
    <property type="entry name" value="WG_beta_rep"/>
</dbReference>
<reference evidence="2 4" key="2">
    <citation type="submission" date="2016-11" db="EMBL/GenBank/DDBJ databases">
        <authorList>
            <person name="Jaros S."/>
            <person name="Januszkiewicz K."/>
            <person name="Wedrychowicz H."/>
        </authorList>
    </citation>
    <scope>NUCLEOTIDE SEQUENCE [LARGE SCALE GENOMIC DNA]</scope>
    <source>
        <strain evidence="2 4">DSM 27621</strain>
    </source>
</reference>
<evidence type="ECO:0000313" key="2">
    <source>
        <dbReference type="EMBL" id="SHK79011.1"/>
    </source>
</evidence>
<sequence length="490" mass="57007">MAQTNQYTKVLLSKKTGKEVSSYSDGFGIAYDPVSKKQGIVDSKGNITFESPSRGSLSHIFKNRFILYSEEGNRRKSAIIDEKGNELIPSEDQDFNTPWWSKERIIASKQGKEAVYDYNGKLIIPDSDKIRFAGKDAFFVLKDKKWFLYDFNGKQLSDREFKDDYSFENGKALISNEENQSEIIGKNGQTLHKFSKNVVDMNGYPYLITQNKITGKYGLIDVEDNTIADEIYSDITPEYFGKKEYIYLRKNNKVTIFCKKDQKLYPNNFKYVYPLSNHLFRVYSDKSGQSGIVDLKGNLVVPQEYDFIKNFTVSGKDFIYLKKGNEEKFLDNELKNILNEGDHVIGFYPENLIIKRQDQYYRFLTASKSVLELKHVKQVRNQDLEYFTILNEYSKPLVCMDDAGLYGILDGKGKELVPFAYEDIIAFENFENEIVVKKEGKYGVLNFQNEPLTDIVYEKFTWMKEVLKLNKDKKTDFIYFTRFRNDAVEL</sequence>
<dbReference type="STRING" id="1423959.SAMN05444407_101155"/>
<dbReference type="Pfam" id="PF14903">
    <property type="entry name" value="WG_beta_rep"/>
    <property type="match status" value="2"/>
</dbReference>
<dbReference type="PANTHER" id="PTHR37841">
    <property type="entry name" value="GLR2918 PROTEIN"/>
    <property type="match status" value="1"/>
</dbReference>
<dbReference type="Proteomes" id="UP000093508">
    <property type="component" value="Unassembled WGS sequence"/>
</dbReference>
<dbReference type="EMBL" id="MAYF01000345">
    <property type="protein sequence ID" value="OCA71079.1"/>
    <property type="molecule type" value="Genomic_DNA"/>
</dbReference>
<organism evidence="2 4">
    <name type="scientific">Chryseobacterium contaminans</name>
    <dbReference type="NCBI Taxonomy" id="1423959"/>
    <lineage>
        <taxon>Bacteria</taxon>
        <taxon>Pseudomonadati</taxon>
        <taxon>Bacteroidota</taxon>
        <taxon>Flavobacteriia</taxon>
        <taxon>Flavobacteriales</taxon>
        <taxon>Weeksellaceae</taxon>
        <taxon>Chryseobacterium group</taxon>
        <taxon>Chryseobacterium</taxon>
    </lineage>
</organism>
<keyword evidence="3" id="KW-1185">Reference proteome</keyword>
<proteinExistence type="predicted"/>
<accession>A0A1M6VCB0</accession>